<sequence length="160" mass="17233">MLDWFAVLILLVVGVLLIVVELIFIPGTTIFGIAGLLLTAAAIIISFINYGNTLGFGILGISFVLLGITLFFSLRTGAWDKLSLKTSSKSRVNDEEVKPNIWKGDRGVALSALRPSGKVEFKEATVEVSTLGRYVDAGTEVQVVDVQANKILVEPIQNIA</sequence>
<evidence type="ECO:0000259" key="6">
    <source>
        <dbReference type="Pfam" id="PF01957"/>
    </source>
</evidence>
<accession>A0AA49GKC4</accession>
<proteinExistence type="predicted"/>
<evidence type="ECO:0000256" key="2">
    <source>
        <dbReference type="ARBA" id="ARBA00022692"/>
    </source>
</evidence>
<evidence type="ECO:0000256" key="5">
    <source>
        <dbReference type="SAM" id="Phobius"/>
    </source>
</evidence>
<feature type="domain" description="NfeD-like C-terminal" evidence="6">
    <location>
        <begin position="104"/>
        <end position="155"/>
    </location>
</feature>
<protein>
    <submittedName>
        <fullName evidence="7">NfeD family protein</fullName>
    </submittedName>
</protein>
<feature type="transmembrane region" description="Helical" evidence="5">
    <location>
        <begin position="54"/>
        <end position="74"/>
    </location>
</feature>
<keyword evidence="3 5" id="KW-1133">Transmembrane helix</keyword>
<dbReference type="InterPro" id="IPR012340">
    <property type="entry name" value="NA-bd_OB-fold"/>
</dbReference>
<reference evidence="7" key="2">
    <citation type="journal article" date="2024" name="Antonie Van Leeuwenhoek">
        <title>Roseihalotalea indica gen. nov., sp. nov., a halophilic Bacteroidetes from mesopelagic Southwest Indian Ocean with higher carbohydrate metabolic potential.</title>
        <authorList>
            <person name="Chen B."/>
            <person name="Zhang M."/>
            <person name="Lin D."/>
            <person name="Ye J."/>
            <person name="Tang K."/>
        </authorList>
    </citation>
    <scope>NUCLEOTIDE SEQUENCE</scope>
    <source>
        <strain evidence="7">TK19036</strain>
    </source>
</reference>
<dbReference type="PANTHER" id="PTHR33507">
    <property type="entry name" value="INNER MEMBRANE PROTEIN YBBJ"/>
    <property type="match status" value="1"/>
</dbReference>
<comment type="subcellular location">
    <subcellularLocation>
        <location evidence="1">Membrane</location>
        <topology evidence="1">Multi-pass membrane protein</topology>
    </subcellularLocation>
</comment>
<dbReference type="AlphaFoldDB" id="A0AA49GKC4"/>
<evidence type="ECO:0000256" key="4">
    <source>
        <dbReference type="ARBA" id="ARBA00023136"/>
    </source>
</evidence>
<name>A0AA49GKC4_9BACT</name>
<dbReference type="GO" id="GO:0005886">
    <property type="term" value="C:plasma membrane"/>
    <property type="evidence" value="ECO:0007669"/>
    <property type="project" value="TreeGrafter"/>
</dbReference>
<feature type="transmembrane region" description="Helical" evidence="5">
    <location>
        <begin position="6"/>
        <end position="25"/>
    </location>
</feature>
<keyword evidence="2 5" id="KW-0812">Transmembrane</keyword>
<evidence type="ECO:0000256" key="3">
    <source>
        <dbReference type="ARBA" id="ARBA00022989"/>
    </source>
</evidence>
<reference evidence="7" key="1">
    <citation type="journal article" date="2023" name="Comput. Struct. Biotechnol. J.">
        <title>Discovery of a novel marine Bacteroidetes with a rich repertoire of carbohydrate-active enzymes.</title>
        <authorList>
            <person name="Chen B."/>
            <person name="Liu G."/>
            <person name="Chen Q."/>
            <person name="Wang H."/>
            <person name="Liu L."/>
            <person name="Tang K."/>
        </authorList>
    </citation>
    <scope>NUCLEOTIDE SEQUENCE</scope>
    <source>
        <strain evidence="7">TK19036</strain>
    </source>
</reference>
<dbReference type="InterPro" id="IPR002810">
    <property type="entry name" value="NfeD-like_C"/>
</dbReference>
<dbReference type="Gene3D" id="2.40.50.140">
    <property type="entry name" value="Nucleic acid-binding proteins"/>
    <property type="match status" value="1"/>
</dbReference>
<feature type="transmembrane region" description="Helical" evidence="5">
    <location>
        <begin position="30"/>
        <end position="48"/>
    </location>
</feature>
<dbReference type="PANTHER" id="PTHR33507:SF3">
    <property type="entry name" value="INNER MEMBRANE PROTEIN YBBJ"/>
    <property type="match status" value="1"/>
</dbReference>
<dbReference type="InterPro" id="IPR052165">
    <property type="entry name" value="Membrane_assoc_protease"/>
</dbReference>
<dbReference type="Pfam" id="PF01957">
    <property type="entry name" value="NfeD"/>
    <property type="match status" value="1"/>
</dbReference>
<dbReference type="EMBL" id="CP120682">
    <property type="protein sequence ID" value="WKN35344.1"/>
    <property type="molecule type" value="Genomic_DNA"/>
</dbReference>
<keyword evidence="4 5" id="KW-0472">Membrane</keyword>
<evidence type="ECO:0000256" key="1">
    <source>
        <dbReference type="ARBA" id="ARBA00004141"/>
    </source>
</evidence>
<organism evidence="7">
    <name type="scientific">Roseihalotalea indica</name>
    <dbReference type="NCBI Taxonomy" id="2867963"/>
    <lineage>
        <taxon>Bacteria</taxon>
        <taxon>Pseudomonadati</taxon>
        <taxon>Bacteroidota</taxon>
        <taxon>Cytophagia</taxon>
        <taxon>Cytophagales</taxon>
        <taxon>Catalimonadaceae</taxon>
        <taxon>Roseihalotalea</taxon>
    </lineage>
</organism>
<gene>
    <name evidence="7" type="ORF">K4G66_23495</name>
</gene>
<evidence type="ECO:0000313" key="7">
    <source>
        <dbReference type="EMBL" id="WKN35344.1"/>
    </source>
</evidence>